<proteinExistence type="predicted"/>
<dbReference type="Proteomes" id="UP000324222">
    <property type="component" value="Unassembled WGS sequence"/>
</dbReference>
<gene>
    <name evidence="1" type="ORF">E2C01_018725</name>
</gene>
<keyword evidence="2" id="KW-1185">Reference proteome</keyword>
<dbReference type="AlphaFoldDB" id="A0A5B7DWF5"/>
<protein>
    <submittedName>
        <fullName evidence="1">Uncharacterized protein</fullName>
    </submittedName>
</protein>
<evidence type="ECO:0000313" key="2">
    <source>
        <dbReference type="Proteomes" id="UP000324222"/>
    </source>
</evidence>
<reference evidence="1 2" key="1">
    <citation type="submission" date="2019-05" db="EMBL/GenBank/DDBJ databases">
        <title>Another draft genome of Portunus trituberculatus and its Hox gene families provides insights of decapod evolution.</title>
        <authorList>
            <person name="Jeong J.-H."/>
            <person name="Song I."/>
            <person name="Kim S."/>
            <person name="Choi T."/>
            <person name="Kim D."/>
            <person name="Ryu S."/>
            <person name="Kim W."/>
        </authorList>
    </citation>
    <scope>NUCLEOTIDE SEQUENCE [LARGE SCALE GENOMIC DNA]</scope>
    <source>
        <tissue evidence="1">Muscle</tissue>
    </source>
</reference>
<accession>A0A5B7DWF5</accession>
<dbReference type="EMBL" id="VSRR010001484">
    <property type="protein sequence ID" value="MPC25605.1"/>
    <property type="molecule type" value="Genomic_DNA"/>
</dbReference>
<evidence type="ECO:0000313" key="1">
    <source>
        <dbReference type="EMBL" id="MPC25605.1"/>
    </source>
</evidence>
<sequence>MSRAVYPRVYPFWLRSLPHNNNNLNAKLTAHSSPGLPARGLTAPLKLFLYTLPNISRRHSSISQNMHFTISHSRSTELSPEGRGKVTICERAGGVSRRCARGAGSGLTD</sequence>
<name>A0A5B7DWF5_PORTR</name>
<comment type="caution">
    <text evidence="1">The sequence shown here is derived from an EMBL/GenBank/DDBJ whole genome shotgun (WGS) entry which is preliminary data.</text>
</comment>
<organism evidence="1 2">
    <name type="scientific">Portunus trituberculatus</name>
    <name type="common">Swimming crab</name>
    <name type="synonym">Neptunus trituberculatus</name>
    <dbReference type="NCBI Taxonomy" id="210409"/>
    <lineage>
        <taxon>Eukaryota</taxon>
        <taxon>Metazoa</taxon>
        <taxon>Ecdysozoa</taxon>
        <taxon>Arthropoda</taxon>
        <taxon>Crustacea</taxon>
        <taxon>Multicrustacea</taxon>
        <taxon>Malacostraca</taxon>
        <taxon>Eumalacostraca</taxon>
        <taxon>Eucarida</taxon>
        <taxon>Decapoda</taxon>
        <taxon>Pleocyemata</taxon>
        <taxon>Brachyura</taxon>
        <taxon>Eubrachyura</taxon>
        <taxon>Portunoidea</taxon>
        <taxon>Portunidae</taxon>
        <taxon>Portuninae</taxon>
        <taxon>Portunus</taxon>
    </lineage>
</organism>